<keyword evidence="4" id="KW-1185">Reference proteome</keyword>
<dbReference type="VEuPathDB" id="AmoebaDB:NAEGRDRAFT_63743"/>
<dbReference type="Pfam" id="PF13475">
    <property type="entry name" value="DUF4116"/>
    <property type="match status" value="5"/>
</dbReference>
<reference evidence="3 4" key="1">
    <citation type="journal article" date="2010" name="Cell">
        <title>The genome of Naegleria gruberi illuminates early eukaryotic versatility.</title>
        <authorList>
            <person name="Fritz-Laylin L.K."/>
            <person name="Prochnik S.E."/>
            <person name="Ginger M.L."/>
            <person name="Dacks J.B."/>
            <person name="Carpenter M.L."/>
            <person name="Field M.C."/>
            <person name="Kuo A."/>
            <person name="Paredez A."/>
            <person name="Chapman J."/>
            <person name="Pham J."/>
            <person name="Shu S."/>
            <person name="Neupane R."/>
            <person name="Cipriano M."/>
            <person name="Mancuso J."/>
            <person name="Tu H."/>
            <person name="Salamov A."/>
            <person name="Lindquist E."/>
            <person name="Shapiro H."/>
            <person name="Lucas S."/>
            <person name="Grigoriev I.V."/>
            <person name="Cande W.Z."/>
            <person name="Fulton C."/>
            <person name="Rokhsar D.S."/>
            <person name="Dawson S.C."/>
        </authorList>
    </citation>
    <scope>NUCLEOTIDE SEQUENCE [LARGE SCALE GENOMIC DNA]</scope>
    <source>
        <strain evidence="3 4">NEG-M</strain>
    </source>
</reference>
<evidence type="ECO:0000256" key="1">
    <source>
        <dbReference type="SAM" id="MobiDB-lite"/>
    </source>
</evidence>
<dbReference type="Proteomes" id="UP000006671">
    <property type="component" value="Unassembled WGS sequence"/>
</dbReference>
<gene>
    <name evidence="3" type="ORF">NAEGRDRAFT_63743</name>
</gene>
<dbReference type="InterPro" id="IPR025197">
    <property type="entry name" value="DUF4116"/>
</dbReference>
<dbReference type="GeneID" id="8862149"/>
<feature type="domain" description="DUF4116" evidence="2">
    <location>
        <begin position="280"/>
        <end position="321"/>
    </location>
</feature>
<dbReference type="EMBL" id="GG738851">
    <property type="protein sequence ID" value="EFC48392.1"/>
    <property type="molecule type" value="Genomic_DNA"/>
</dbReference>
<proteinExistence type="predicted"/>
<evidence type="ECO:0000313" key="4">
    <source>
        <dbReference type="Proteomes" id="UP000006671"/>
    </source>
</evidence>
<dbReference type="KEGG" id="ngr:NAEGRDRAFT_63743"/>
<feature type="compositionally biased region" description="Acidic residues" evidence="1">
    <location>
        <begin position="597"/>
        <end position="608"/>
    </location>
</feature>
<dbReference type="RefSeq" id="XP_002681136.1">
    <property type="nucleotide sequence ID" value="XM_002681090.1"/>
</dbReference>
<dbReference type="AlphaFoldDB" id="D2V4I6"/>
<name>D2V4I6_NAEGR</name>
<protein>
    <submittedName>
        <fullName evidence="3">Predicted protein</fullName>
    </submittedName>
</protein>
<evidence type="ECO:0000313" key="3">
    <source>
        <dbReference type="EMBL" id="EFC48392.1"/>
    </source>
</evidence>
<sequence length="620" mass="70839">MHNKQEKRTKFLNSYLDVYYSVEFQPCAILEEIEDRRITSDRELMMRAVKADGLALQYYTGTFQCNSCESVVDDELVAEAVKSNGMSIRFMLADDPQRLISKEILRKAIEEDGLIASFGNVWSSLSDEEKILAASTNGNILVSDQLYGILAPKQVATVGLIDSPYDFCREFQTEDKEVIEYVIKCYGAALEEIDDELLCEPLSLDVLKEGFSQYPEALPHLFWNLRRSMDEIFEIVREGLKSYNDVLDEDIGQGFFTKEQFTELLKYSGYIIYDYFYTTDREMALVAVTNCGEVLGVLPEFANDKEIVLAAVQQDAYSILYGTEALIYNRDFILECVKISGEVLDYIDMDFDEDYEIILEAVQNYGDAIGITSQELRRNKEIITAALSNNGLSLGYLDEDLQDDKSIVLLAVSNNGLALEYASDRLQNDKEVVMVAVSNMPISLQYASEALRSDMEVILRVVSLDYHALELASEQARNNRDIVMECVKICGLCLLNASDELKNDREIVLQAVSQNGLALKYATTLDEEIAITALQNNSTVFNKLPNHLKRIRKIAKLAKDESDTYWEAWIDYWGKRSEVFDIERPKRKRLIYGDCEEEDNEEENDIQDIEERERKKLKDE</sequence>
<feature type="domain" description="DUF4116" evidence="2">
    <location>
        <begin position="479"/>
        <end position="523"/>
    </location>
</feature>
<organism evidence="4">
    <name type="scientific">Naegleria gruberi</name>
    <name type="common">Amoeba</name>
    <dbReference type="NCBI Taxonomy" id="5762"/>
    <lineage>
        <taxon>Eukaryota</taxon>
        <taxon>Discoba</taxon>
        <taxon>Heterolobosea</taxon>
        <taxon>Tetramitia</taxon>
        <taxon>Eutetramitia</taxon>
        <taxon>Vahlkampfiidae</taxon>
        <taxon>Naegleria</taxon>
    </lineage>
</organism>
<feature type="region of interest" description="Disordered" evidence="1">
    <location>
        <begin position="597"/>
        <end position="620"/>
    </location>
</feature>
<dbReference type="InParanoid" id="D2V4I6"/>
<feature type="domain" description="DUF4116" evidence="2">
    <location>
        <begin position="41"/>
        <end position="90"/>
    </location>
</feature>
<feature type="domain" description="DUF4116" evidence="2">
    <location>
        <begin position="329"/>
        <end position="377"/>
    </location>
</feature>
<feature type="compositionally biased region" description="Basic and acidic residues" evidence="1">
    <location>
        <begin position="609"/>
        <end position="620"/>
    </location>
</feature>
<dbReference type="OrthoDB" id="10382690at2759"/>
<feature type="domain" description="DUF4116" evidence="2">
    <location>
        <begin position="404"/>
        <end position="452"/>
    </location>
</feature>
<evidence type="ECO:0000259" key="2">
    <source>
        <dbReference type="Pfam" id="PF13475"/>
    </source>
</evidence>
<accession>D2V4I6</accession>